<organism evidence="2 3">
    <name type="scientific">Amblyomma americanum</name>
    <name type="common">Lone star tick</name>
    <dbReference type="NCBI Taxonomy" id="6943"/>
    <lineage>
        <taxon>Eukaryota</taxon>
        <taxon>Metazoa</taxon>
        <taxon>Ecdysozoa</taxon>
        <taxon>Arthropoda</taxon>
        <taxon>Chelicerata</taxon>
        <taxon>Arachnida</taxon>
        <taxon>Acari</taxon>
        <taxon>Parasitiformes</taxon>
        <taxon>Ixodida</taxon>
        <taxon>Ixodoidea</taxon>
        <taxon>Ixodidae</taxon>
        <taxon>Amblyomminae</taxon>
        <taxon>Amblyomma</taxon>
    </lineage>
</organism>
<feature type="transmembrane region" description="Helical" evidence="1">
    <location>
        <begin position="12"/>
        <end position="32"/>
    </location>
</feature>
<gene>
    <name evidence="2" type="ORF">V5799_025925</name>
</gene>
<reference evidence="2 3" key="1">
    <citation type="journal article" date="2023" name="Arcadia Sci">
        <title>De novo assembly of a long-read Amblyomma americanum tick genome.</title>
        <authorList>
            <person name="Chou S."/>
            <person name="Poskanzer K.E."/>
            <person name="Rollins M."/>
            <person name="Thuy-Boun P.S."/>
        </authorList>
    </citation>
    <scope>NUCLEOTIDE SEQUENCE [LARGE SCALE GENOMIC DNA]</scope>
    <source>
        <strain evidence="2">F_SG_1</strain>
        <tissue evidence="2">Salivary glands</tissue>
    </source>
</reference>
<evidence type="ECO:0000313" key="3">
    <source>
        <dbReference type="Proteomes" id="UP001321473"/>
    </source>
</evidence>
<keyword evidence="1" id="KW-0812">Transmembrane</keyword>
<evidence type="ECO:0000256" key="1">
    <source>
        <dbReference type="SAM" id="Phobius"/>
    </source>
</evidence>
<protein>
    <submittedName>
        <fullName evidence="2">Uncharacterized protein</fullName>
    </submittedName>
</protein>
<proteinExistence type="predicted"/>
<evidence type="ECO:0000313" key="2">
    <source>
        <dbReference type="EMBL" id="KAK8762804.1"/>
    </source>
</evidence>
<dbReference type="Proteomes" id="UP001321473">
    <property type="component" value="Unassembled WGS sequence"/>
</dbReference>
<comment type="caution">
    <text evidence="2">The sequence shown here is derived from an EMBL/GenBank/DDBJ whole genome shotgun (WGS) entry which is preliminary data.</text>
</comment>
<accession>A0AAQ4DK14</accession>
<dbReference type="AlphaFoldDB" id="A0AAQ4DK14"/>
<dbReference type="EMBL" id="JARKHS020029761">
    <property type="protein sequence ID" value="KAK8762804.1"/>
    <property type="molecule type" value="Genomic_DNA"/>
</dbReference>
<keyword evidence="1" id="KW-0472">Membrane</keyword>
<keyword evidence="1" id="KW-1133">Transmembrane helix</keyword>
<sequence>MDARRRIQVFQAWKRIVTSLPFCTIVVTAFFLNGLNQQNVRFCMLSQASSLQSQCILCNQQKYNTALNSCLKQNSLPSNISQEEAFCIIAACIDNPRQTPITLGKRKRREGDPAEAKVVDEQVAHVVIEDYDLDEDGRR</sequence>
<keyword evidence="3" id="KW-1185">Reference proteome</keyword>
<name>A0AAQ4DK14_AMBAM</name>